<feature type="compositionally biased region" description="Polar residues" evidence="1">
    <location>
        <begin position="505"/>
        <end position="518"/>
    </location>
</feature>
<gene>
    <name evidence="2" type="ORF">EKO27_g2512</name>
</gene>
<dbReference type="AlphaFoldDB" id="A0A439DDU1"/>
<feature type="region of interest" description="Disordered" evidence="1">
    <location>
        <begin position="339"/>
        <end position="363"/>
    </location>
</feature>
<dbReference type="Proteomes" id="UP000286045">
    <property type="component" value="Unassembled WGS sequence"/>
</dbReference>
<feature type="region of interest" description="Disordered" evidence="1">
    <location>
        <begin position="55"/>
        <end position="190"/>
    </location>
</feature>
<protein>
    <submittedName>
        <fullName evidence="2">Uncharacterized protein</fullName>
    </submittedName>
</protein>
<sequence length="717" mass="79402">MAHSFEPALSFSSSTPNSSPPDFLGDAKIRRRLLRIPNAQKDLLKRHESWASYLSRRPKGFVNVPPDVLDDAKNSYTQQKRVVESHHASGLGSHGGDDIDAPEPSGSQSSAPSCIEDGDENGNQDEHNGEPSSWPPSPQSHLRPPRVGSEASNQPFITQIPEKSSPQPTVVTSPPEIPKLPEFPQSSQGHDDEIEVEIPVALTYSLPPINKSALQVLATPPSAQIVPCTFEQSVQSGSAKASKKSDPQQKPKPKKHIYNRVPELYRGPKQGATPSHLNTNVGFTGALIAPGHNTDRESSLSTNDTPSSIIPSTTNNWRIESDEHTEVWDIRRGPVSTYDASLSPKSPHSPLVSGRHSPTKIQPVPPRVVQSLRTTTPAAHPAAPPVIMSKSWEAPFVHYTATYPTYNGALRDFITACIYIQLQYRRIRTSLYDDFIRAWAEGYLPYVRDCDEAQPPRKALKAIEWYNEIDDDPLFTSRVVTRQNLQSILNFYPSEVEMARLSLGDFSSQGPNERSGINSRVRPHAQESRMQQASTSAQRSEGEEVAQESVEEAEAKARVSRILPIPQPKIAPFASDKQIPSYRSFSGMETRPVRHKGLTRSLSESTMQKKRVATNELRSEGAKRISQGLTSGVCSRMWSDSGSTVSNPSEQSKDTPGTSVAPESTTRKNNGKFVEDPEERRRRRLARHFKKHRDNISSSAPISNTPTSAQKRRYPLR</sequence>
<evidence type="ECO:0000313" key="2">
    <source>
        <dbReference type="EMBL" id="RWA12572.1"/>
    </source>
</evidence>
<feature type="compositionally biased region" description="Polar residues" evidence="1">
    <location>
        <begin position="299"/>
        <end position="314"/>
    </location>
</feature>
<proteinExistence type="predicted"/>
<feature type="compositionally biased region" description="Polar residues" evidence="1">
    <location>
        <begin position="696"/>
        <end position="709"/>
    </location>
</feature>
<accession>A0A439DDU1</accession>
<comment type="caution">
    <text evidence="2">The sequence shown here is derived from an EMBL/GenBank/DDBJ whole genome shotgun (WGS) entry which is preliminary data.</text>
</comment>
<feature type="compositionally biased region" description="Polar residues" evidence="1">
    <location>
        <begin position="528"/>
        <end position="539"/>
    </location>
</feature>
<feature type="compositionally biased region" description="Low complexity" evidence="1">
    <location>
        <begin position="164"/>
        <end position="174"/>
    </location>
</feature>
<reference evidence="2 3" key="1">
    <citation type="submission" date="2018-12" db="EMBL/GenBank/DDBJ databases">
        <title>Draft genome sequence of Xylaria grammica IHI A82.</title>
        <authorList>
            <person name="Buettner E."/>
            <person name="Kellner H."/>
        </authorList>
    </citation>
    <scope>NUCLEOTIDE SEQUENCE [LARGE SCALE GENOMIC DNA]</scope>
    <source>
        <strain evidence="2 3">IHI A82</strain>
    </source>
</reference>
<feature type="compositionally biased region" description="Low complexity" evidence="1">
    <location>
        <begin position="7"/>
        <end position="21"/>
    </location>
</feature>
<feature type="region of interest" description="Disordered" evidence="1">
    <location>
        <begin position="292"/>
        <end position="314"/>
    </location>
</feature>
<feature type="region of interest" description="Disordered" evidence="1">
    <location>
        <begin position="1"/>
        <end position="25"/>
    </location>
</feature>
<evidence type="ECO:0000256" key="1">
    <source>
        <dbReference type="SAM" id="MobiDB-lite"/>
    </source>
</evidence>
<keyword evidence="3" id="KW-1185">Reference proteome</keyword>
<organism evidence="2 3">
    <name type="scientific">Xylaria grammica</name>
    <dbReference type="NCBI Taxonomy" id="363999"/>
    <lineage>
        <taxon>Eukaryota</taxon>
        <taxon>Fungi</taxon>
        <taxon>Dikarya</taxon>
        <taxon>Ascomycota</taxon>
        <taxon>Pezizomycotina</taxon>
        <taxon>Sordariomycetes</taxon>
        <taxon>Xylariomycetidae</taxon>
        <taxon>Xylariales</taxon>
        <taxon>Xylariaceae</taxon>
        <taxon>Xylaria</taxon>
    </lineage>
</organism>
<evidence type="ECO:0000313" key="3">
    <source>
        <dbReference type="Proteomes" id="UP000286045"/>
    </source>
</evidence>
<dbReference type="EMBL" id="RYZI01000047">
    <property type="protein sequence ID" value="RWA12572.1"/>
    <property type="molecule type" value="Genomic_DNA"/>
</dbReference>
<name>A0A439DDU1_9PEZI</name>
<feature type="region of interest" description="Disordered" evidence="1">
    <location>
        <begin position="236"/>
        <end position="255"/>
    </location>
</feature>
<feature type="compositionally biased region" description="Acidic residues" evidence="1">
    <location>
        <begin position="543"/>
        <end position="552"/>
    </location>
</feature>
<feature type="region of interest" description="Disordered" evidence="1">
    <location>
        <begin position="504"/>
        <end position="552"/>
    </location>
</feature>
<feature type="region of interest" description="Disordered" evidence="1">
    <location>
        <begin position="589"/>
        <end position="717"/>
    </location>
</feature>
<dbReference type="STRING" id="363999.A0A439DDU1"/>
<feature type="compositionally biased region" description="Polar residues" evidence="1">
    <location>
        <begin position="627"/>
        <end position="668"/>
    </location>
</feature>
<feature type="compositionally biased region" description="Basic residues" evidence="1">
    <location>
        <begin position="681"/>
        <end position="693"/>
    </location>
</feature>